<reference evidence="2 3" key="1">
    <citation type="journal article" date="2011" name="Stand. Genomic Sci.">
        <title>Complete genome sequence of Weeksella virosa type strain (9751).</title>
        <authorList>
            <person name="Lang E."/>
            <person name="Teshima H."/>
            <person name="Lucas S."/>
            <person name="Lapidus A."/>
            <person name="Hammon N."/>
            <person name="Deshpande S."/>
            <person name="Nolan M."/>
            <person name="Cheng J.F."/>
            <person name="Pitluck S."/>
            <person name="Liolios K."/>
            <person name="Pagani I."/>
            <person name="Mikhailova N."/>
            <person name="Ivanova N."/>
            <person name="Mavromatis K."/>
            <person name="Pati A."/>
            <person name="Tapia R."/>
            <person name="Han C."/>
            <person name="Goodwin L."/>
            <person name="Chen A."/>
            <person name="Palaniappan K."/>
            <person name="Land M."/>
            <person name="Hauser L."/>
            <person name="Chang Y.J."/>
            <person name="Jeffries C.D."/>
            <person name="Brambilla E.M."/>
            <person name="Kopitz M."/>
            <person name="Rohde M."/>
            <person name="Goker M."/>
            <person name="Tindall B.J."/>
            <person name="Detter J.C."/>
            <person name="Woyke T."/>
            <person name="Bristow J."/>
            <person name="Eisen J.A."/>
            <person name="Markowitz V."/>
            <person name="Hugenholtz P."/>
            <person name="Klenk H.P."/>
            <person name="Kyrpides N.C."/>
        </authorList>
    </citation>
    <scope>NUCLEOTIDE SEQUENCE [LARGE SCALE GENOMIC DNA]</scope>
    <source>
        <strain evidence="3">ATCC 43766 / DSM 16922 / JCM 21250 / NBRC 16016 / NCTC 11634 / CL345/78</strain>
    </source>
</reference>
<evidence type="ECO:0000313" key="2">
    <source>
        <dbReference type="EMBL" id="ADX67897.1"/>
    </source>
</evidence>
<feature type="transmembrane region" description="Helical" evidence="1">
    <location>
        <begin position="7"/>
        <end position="23"/>
    </location>
</feature>
<evidence type="ECO:0008006" key="4">
    <source>
        <dbReference type="Google" id="ProtNLM"/>
    </source>
</evidence>
<dbReference type="InterPro" id="IPR021257">
    <property type="entry name" value="DUF2809"/>
</dbReference>
<feature type="transmembrane region" description="Helical" evidence="1">
    <location>
        <begin position="60"/>
        <end position="85"/>
    </location>
</feature>
<evidence type="ECO:0000313" key="3">
    <source>
        <dbReference type="Proteomes" id="UP000008641"/>
    </source>
</evidence>
<dbReference type="AlphaFoldDB" id="F0P2Y5"/>
<keyword evidence="3" id="KW-1185">Reference proteome</keyword>
<dbReference type="RefSeq" id="WP_013598287.1">
    <property type="nucleotide sequence ID" value="NC_015144.1"/>
</dbReference>
<dbReference type="KEGG" id="wvi:Weevi_1188"/>
<dbReference type="EMBL" id="CP002455">
    <property type="protein sequence ID" value="ADX67897.1"/>
    <property type="molecule type" value="Genomic_DNA"/>
</dbReference>
<gene>
    <name evidence="2" type="ordered locus">Weevi_1188</name>
</gene>
<accession>F0P2Y5</accession>
<proteinExistence type="predicted"/>
<keyword evidence="1" id="KW-0472">Membrane</keyword>
<dbReference type="HOGENOM" id="CLU_1958677_0_0_10"/>
<evidence type="ECO:0000256" key="1">
    <source>
        <dbReference type="SAM" id="Phobius"/>
    </source>
</evidence>
<feature type="transmembrane region" description="Helical" evidence="1">
    <location>
        <begin position="97"/>
        <end position="116"/>
    </location>
</feature>
<name>F0P2Y5_WEEVC</name>
<sequence length="128" mass="15036">MLQIRPKYFFFTLILAVAVYFLANNTETIVLQQYIKNIAFILFLYCFVRSFFRFNAPQVLGFSLFACFLLKLLQATNFFGWIGILDQHFLQILIGNVYSWWDILSYTIGFLVLIAIDPELKKNPDNNN</sequence>
<dbReference type="Proteomes" id="UP000008641">
    <property type="component" value="Chromosome"/>
</dbReference>
<organism evidence="2 3">
    <name type="scientific">Weeksella virosa (strain ATCC 43766 / DSM 16922 / JCM 21250 / CCUG 30538 / CDC 9751 / IAM 14551 / NBRC 16016 / NCTC 11634 / CL345/78)</name>
    <dbReference type="NCBI Taxonomy" id="865938"/>
    <lineage>
        <taxon>Bacteria</taxon>
        <taxon>Pseudomonadati</taxon>
        <taxon>Bacteroidota</taxon>
        <taxon>Flavobacteriia</taxon>
        <taxon>Flavobacteriales</taxon>
        <taxon>Weeksellaceae</taxon>
        <taxon>Weeksella</taxon>
    </lineage>
</organism>
<dbReference type="STRING" id="865938.Weevi_1188"/>
<dbReference type="OrthoDB" id="5360192at2"/>
<keyword evidence="1" id="KW-0812">Transmembrane</keyword>
<feature type="transmembrane region" description="Helical" evidence="1">
    <location>
        <begin position="29"/>
        <end position="48"/>
    </location>
</feature>
<keyword evidence="1" id="KW-1133">Transmembrane helix</keyword>
<dbReference type="Pfam" id="PF10990">
    <property type="entry name" value="DUF2809"/>
    <property type="match status" value="1"/>
</dbReference>
<protein>
    <recommendedName>
        <fullName evidence="4">DUF2809 domain-containing protein</fullName>
    </recommendedName>
</protein>
<reference evidence="3" key="2">
    <citation type="journal article" date="2011" name="Stand. Genomic Sci.">
        <title>Complete genome sequence of Weeksella virosa type strain (9751T).</title>
        <authorList>
            <person name="Lang E."/>
            <person name="Teshima H."/>
            <person name="Lucas S."/>
            <person name="Lapidus A."/>
            <person name="Hammon N."/>
            <person name="Deshpande S."/>
            <person name="Nolan M."/>
            <person name="Cheng J."/>
            <person name="Pitluck S."/>
            <person name="Liolios K."/>
            <person name="Pagani I."/>
            <person name="Mikhailova N."/>
            <person name="Ivanova N."/>
            <person name="Mavromatis K."/>
            <person name="Pati A."/>
            <person name="Tapia R."/>
            <person name="Han C."/>
            <person name="Goodwin L."/>
            <person name="Chen A."/>
            <person name="Palaniappan K."/>
            <person name="Land M."/>
            <person name="Hauser L."/>
            <person name="Chang Y."/>
            <person name="Jeffries C."/>
            <person name="Brambilla E."/>
            <person name="Kopitz M."/>
            <person name="Rohde M."/>
            <person name="Goker M."/>
            <person name="Tindall B."/>
            <person name="Detter J."/>
            <person name="Woyke T."/>
            <person name="Bristow J."/>
            <person name="Eisen J."/>
            <person name="Markowitz V."/>
            <person name="Hugenholtz P."/>
            <person name="Klenk H."/>
            <person name="Kyrpides N."/>
        </authorList>
    </citation>
    <scope>NUCLEOTIDE SEQUENCE [LARGE SCALE GENOMIC DNA]</scope>
    <source>
        <strain evidence="3">ATCC 43766 / DSM 16922 / JCM 21250 / NBRC 16016 / NCTC 11634 / CL345/78</strain>
    </source>
</reference>